<dbReference type="Proteomes" id="UP000185990">
    <property type="component" value="Unassembled WGS sequence"/>
</dbReference>
<dbReference type="RefSeq" id="WP_073509320.1">
    <property type="nucleotide sequence ID" value="NZ_MPJD01000014.1"/>
</dbReference>
<proteinExistence type="predicted"/>
<dbReference type="EMBL" id="MPJD01000014">
    <property type="protein sequence ID" value="OKA26004.1"/>
    <property type="molecule type" value="Genomic_DNA"/>
</dbReference>
<dbReference type="AlphaFoldDB" id="A0A854A0Q3"/>
<protein>
    <submittedName>
        <fullName evidence="1">Uncharacterized protein</fullName>
    </submittedName>
</protein>
<reference evidence="1 2" key="1">
    <citation type="submission" date="2016-11" db="EMBL/GenBank/DDBJ databases">
        <title>Draft genome of Pseudomonas versuta A4R1.12.</title>
        <authorList>
            <person name="See-Too W.-S."/>
        </authorList>
    </citation>
    <scope>NUCLEOTIDE SEQUENCE [LARGE SCALE GENOMIC DNA]</scope>
    <source>
        <strain evidence="1 2">A4R1.12</strain>
    </source>
</reference>
<sequence length="71" mass="7823">MNASVNKRLASECNATLQLVVTDQKSTLRAVALGSAEAAYKMEGRKNYHSHFQPTGRYVRRGTVLTVTVEP</sequence>
<organism evidence="1 2">
    <name type="scientific">Pseudomonas versuta</name>
    <dbReference type="NCBI Taxonomy" id="1788301"/>
    <lineage>
        <taxon>Bacteria</taxon>
        <taxon>Pseudomonadati</taxon>
        <taxon>Pseudomonadota</taxon>
        <taxon>Gammaproteobacteria</taxon>
        <taxon>Pseudomonadales</taxon>
        <taxon>Pseudomonadaceae</taxon>
        <taxon>Pseudomonas</taxon>
    </lineage>
</organism>
<name>A0A854A0Q3_9PSED</name>
<accession>A0A854A0Q3</accession>
<evidence type="ECO:0000313" key="2">
    <source>
        <dbReference type="Proteomes" id="UP000185990"/>
    </source>
</evidence>
<evidence type="ECO:0000313" key="1">
    <source>
        <dbReference type="EMBL" id="OKA26004.1"/>
    </source>
</evidence>
<comment type="caution">
    <text evidence="1">The sequence shown here is derived from an EMBL/GenBank/DDBJ whole genome shotgun (WGS) entry which is preliminary data.</text>
</comment>
<gene>
    <name evidence="1" type="ORF">BOH74_07245</name>
</gene>
<dbReference type="Gene3D" id="2.60.120.1250">
    <property type="entry name" value="Peptidase M60, enhancin-like domain 1"/>
    <property type="match status" value="1"/>
</dbReference>